<proteinExistence type="predicted"/>
<protein>
    <submittedName>
        <fullName evidence="1">Uncharacterized protein</fullName>
    </submittedName>
</protein>
<dbReference type="Proteomes" id="UP000230559">
    <property type="component" value="Unassembled WGS sequence"/>
</dbReference>
<evidence type="ECO:0000313" key="1">
    <source>
        <dbReference type="EMBL" id="PIC05519.1"/>
    </source>
</evidence>
<dbReference type="EMBL" id="PEDM01000005">
    <property type="protein sequence ID" value="PIC05519.1"/>
    <property type="molecule type" value="Genomic_DNA"/>
</dbReference>
<dbReference type="RefSeq" id="WP_033018278.1">
    <property type="nucleotide sequence ID" value="NZ_PEDM01000005.1"/>
</dbReference>
<name>A0A2G5RS57_9BACL</name>
<sequence length="98" mass="11398">MKIKRISFDELPVFVRNHVNALYKQPQIIQSSILEFDAVPPLYVVSVLDLDRNIITEVTFDDDKGLLHENVVTLGTVLEAIKKYPERFGLRLREEMKQ</sequence>
<reference evidence="1 2" key="1">
    <citation type="submission" date="2017-10" db="EMBL/GenBank/DDBJ databases">
        <title>Draft genome sequence of Anoxybacillus flavithermus KU2-6-11 from caldera Uzon (Russia:Kamchtka).</title>
        <authorList>
            <person name="Korzhuk A.V."/>
            <person name="Rozanov A.S."/>
            <person name="Bryanskaya A.V."/>
            <person name="Peltek S.E."/>
        </authorList>
    </citation>
    <scope>NUCLEOTIDE SEQUENCE [LARGE SCALE GENOMIC DNA]</scope>
    <source>
        <strain evidence="1 2">KU2-6_11</strain>
    </source>
</reference>
<accession>A0A2G5RS57</accession>
<organism evidence="1 2">
    <name type="scientific">Anoxybacillus flavithermus</name>
    <dbReference type="NCBI Taxonomy" id="33934"/>
    <lineage>
        <taxon>Bacteria</taxon>
        <taxon>Bacillati</taxon>
        <taxon>Bacillota</taxon>
        <taxon>Bacilli</taxon>
        <taxon>Bacillales</taxon>
        <taxon>Anoxybacillaceae</taxon>
        <taxon>Anoxybacillus</taxon>
    </lineage>
</organism>
<evidence type="ECO:0000313" key="2">
    <source>
        <dbReference type="Proteomes" id="UP000230559"/>
    </source>
</evidence>
<gene>
    <name evidence="1" type="ORF">CS060_04385</name>
</gene>
<dbReference type="AlphaFoldDB" id="A0A2G5RS57"/>
<comment type="caution">
    <text evidence="1">The sequence shown here is derived from an EMBL/GenBank/DDBJ whole genome shotgun (WGS) entry which is preliminary data.</text>
</comment>